<keyword evidence="2" id="KW-1185">Reference proteome</keyword>
<accession>A0A6A6SYF3</accession>
<protein>
    <submittedName>
        <fullName evidence="1">Uncharacterized protein</fullName>
    </submittedName>
</protein>
<proteinExistence type="predicted"/>
<evidence type="ECO:0000313" key="1">
    <source>
        <dbReference type="EMBL" id="KAF2652041.1"/>
    </source>
</evidence>
<organism evidence="1 2">
    <name type="scientific">Lophiostoma macrostomum CBS 122681</name>
    <dbReference type="NCBI Taxonomy" id="1314788"/>
    <lineage>
        <taxon>Eukaryota</taxon>
        <taxon>Fungi</taxon>
        <taxon>Dikarya</taxon>
        <taxon>Ascomycota</taxon>
        <taxon>Pezizomycotina</taxon>
        <taxon>Dothideomycetes</taxon>
        <taxon>Pleosporomycetidae</taxon>
        <taxon>Pleosporales</taxon>
        <taxon>Lophiostomataceae</taxon>
        <taxon>Lophiostoma</taxon>
    </lineage>
</organism>
<sequence>MERRLTVGGVTFCGQLWPMQSFYLLAATASVCSSESGRRRGARGCGGQWQLWWKAHSGRQAVGPEAAGGTEWQADCACCRGKIGLSRLLCTASSHQGTGNAVSCRV</sequence>
<name>A0A6A6SYF3_9PLEO</name>
<dbReference type="AlphaFoldDB" id="A0A6A6SYF3"/>
<dbReference type="Proteomes" id="UP000799324">
    <property type="component" value="Unassembled WGS sequence"/>
</dbReference>
<gene>
    <name evidence="1" type="ORF">K491DRAFT_70942</name>
</gene>
<dbReference type="EMBL" id="MU004411">
    <property type="protein sequence ID" value="KAF2652041.1"/>
    <property type="molecule type" value="Genomic_DNA"/>
</dbReference>
<evidence type="ECO:0000313" key="2">
    <source>
        <dbReference type="Proteomes" id="UP000799324"/>
    </source>
</evidence>
<reference evidence="1" key="1">
    <citation type="journal article" date="2020" name="Stud. Mycol.">
        <title>101 Dothideomycetes genomes: a test case for predicting lifestyles and emergence of pathogens.</title>
        <authorList>
            <person name="Haridas S."/>
            <person name="Albert R."/>
            <person name="Binder M."/>
            <person name="Bloem J."/>
            <person name="Labutti K."/>
            <person name="Salamov A."/>
            <person name="Andreopoulos B."/>
            <person name="Baker S."/>
            <person name="Barry K."/>
            <person name="Bills G."/>
            <person name="Bluhm B."/>
            <person name="Cannon C."/>
            <person name="Castanera R."/>
            <person name="Culley D."/>
            <person name="Daum C."/>
            <person name="Ezra D."/>
            <person name="Gonzalez J."/>
            <person name="Henrissat B."/>
            <person name="Kuo A."/>
            <person name="Liang C."/>
            <person name="Lipzen A."/>
            <person name="Lutzoni F."/>
            <person name="Magnuson J."/>
            <person name="Mondo S."/>
            <person name="Nolan M."/>
            <person name="Ohm R."/>
            <person name="Pangilinan J."/>
            <person name="Park H.-J."/>
            <person name="Ramirez L."/>
            <person name="Alfaro M."/>
            <person name="Sun H."/>
            <person name="Tritt A."/>
            <person name="Yoshinaga Y."/>
            <person name="Zwiers L.-H."/>
            <person name="Turgeon B."/>
            <person name="Goodwin S."/>
            <person name="Spatafora J."/>
            <person name="Crous P."/>
            <person name="Grigoriev I."/>
        </authorList>
    </citation>
    <scope>NUCLEOTIDE SEQUENCE</scope>
    <source>
        <strain evidence="1">CBS 122681</strain>
    </source>
</reference>